<dbReference type="Proteomes" id="UP000199229">
    <property type="component" value="Unassembled WGS sequence"/>
</dbReference>
<dbReference type="EMBL" id="FOPM01000007">
    <property type="protein sequence ID" value="SFG66196.1"/>
    <property type="molecule type" value="Genomic_DNA"/>
</dbReference>
<evidence type="ECO:0000313" key="3">
    <source>
        <dbReference type="Proteomes" id="UP000199229"/>
    </source>
</evidence>
<gene>
    <name evidence="2" type="ORF">SAMN05192565_107223</name>
</gene>
<organism evidence="2 3">
    <name type="scientific">Methylobacterium gossipiicola</name>
    <dbReference type="NCBI Taxonomy" id="582675"/>
    <lineage>
        <taxon>Bacteria</taxon>
        <taxon>Pseudomonadati</taxon>
        <taxon>Pseudomonadota</taxon>
        <taxon>Alphaproteobacteria</taxon>
        <taxon>Hyphomicrobiales</taxon>
        <taxon>Methylobacteriaceae</taxon>
        <taxon>Methylobacterium</taxon>
    </lineage>
</organism>
<sequence length="135" mass="14249">MPPACGSRLGRSRSGALPTDYPIAAFAVLRVVPVAPLAGGTAVILKHRFAHIPQDARSGRAWIAALAPTLRGPPRPGRGRARRGLPALHRLGVVLLAAGSGPAQLLERSPEQARARALDHLVLWTPLHGRARILA</sequence>
<accession>A0A1I2TUK5</accession>
<keyword evidence="1" id="KW-0812">Transmembrane</keyword>
<keyword evidence="3" id="KW-1185">Reference proteome</keyword>
<keyword evidence="1" id="KW-0472">Membrane</keyword>
<dbReference type="AlphaFoldDB" id="A0A1I2TUK5"/>
<name>A0A1I2TUK5_9HYPH</name>
<proteinExistence type="predicted"/>
<feature type="transmembrane region" description="Helical" evidence="1">
    <location>
        <begin position="23"/>
        <end position="45"/>
    </location>
</feature>
<evidence type="ECO:0000313" key="2">
    <source>
        <dbReference type="EMBL" id="SFG66196.1"/>
    </source>
</evidence>
<evidence type="ECO:0000256" key="1">
    <source>
        <dbReference type="SAM" id="Phobius"/>
    </source>
</evidence>
<protein>
    <submittedName>
        <fullName evidence="2">Uncharacterized protein</fullName>
    </submittedName>
</protein>
<keyword evidence="1" id="KW-1133">Transmembrane helix</keyword>
<reference evidence="3" key="1">
    <citation type="submission" date="2016-10" db="EMBL/GenBank/DDBJ databases">
        <authorList>
            <person name="Varghese N."/>
            <person name="Submissions S."/>
        </authorList>
    </citation>
    <scope>NUCLEOTIDE SEQUENCE [LARGE SCALE GENOMIC DNA]</scope>
    <source>
        <strain evidence="3">Gh-105</strain>
    </source>
</reference>